<evidence type="ECO:0000256" key="1">
    <source>
        <dbReference type="SAM" id="SignalP"/>
    </source>
</evidence>
<dbReference type="Proteomes" id="UP001635788">
    <property type="component" value="Unassembled WGS sequence"/>
</dbReference>
<feature type="signal peptide" evidence="1">
    <location>
        <begin position="1"/>
        <end position="21"/>
    </location>
</feature>
<evidence type="ECO:0000313" key="4">
    <source>
        <dbReference type="Proteomes" id="UP001635788"/>
    </source>
</evidence>
<gene>
    <name evidence="3" type="ORF">ACK3FC_15165</name>
</gene>
<organism evidence="3 4">
    <name type="scientific">Xanthomonas translucens pv. translucens</name>
    <dbReference type="NCBI Taxonomy" id="134875"/>
    <lineage>
        <taxon>Bacteria</taxon>
        <taxon>Pseudomonadati</taxon>
        <taxon>Pseudomonadota</taxon>
        <taxon>Gammaproteobacteria</taxon>
        <taxon>Lysobacterales</taxon>
        <taxon>Lysobacteraceae</taxon>
        <taxon>Xanthomonas</taxon>
        <taxon>Xanthomonas translucens group</taxon>
    </lineage>
</organism>
<dbReference type="SUPFAM" id="SSF51110">
    <property type="entry name" value="alpha-D-mannose-specific plant lectins"/>
    <property type="match status" value="2"/>
</dbReference>
<proteinExistence type="predicted"/>
<dbReference type="Gene3D" id="2.90.10.30">
    <property type="match status" value="1"/>
</dbReference>
<dbReference type="PROSITE" id="PS50927">
    <property type="entry name" value="BULB_LECTIN"/>
    <property type="match status" value="1"/>
</dbReference>
<dbReference type="SMART" id="SM00108">
    <property type="entry name" value="B_lectin"/>
    <property type="match status" value="1"/>
</dbReference>
<evidence type="ECO:0000313" key="3">
    <source>
        <dbReference type="EMBL" id="MFN6508529.1"/>
    </source>
</evidence>
<comment type="caution">
    <text evidence="3">The sequence shown here is derived from an EMBL/GenBank/DDBJ whole genome shotgun (WGS) entry which is preliminary data.</text>
</comment>
<dbReference type="EMBL" id="JBKAMQ010000002">
    <property type="protein sequence ID" value="MFN6508529.1"/>
    <property type="molecule type" value="Genomic_DNA"/>
</dbReference>
<dbReference type="Gene3D" id="2.90.10.10">
    <property type="entry name" value="Bulb-type lectin domain"/>
    <property type="match status" value="1"/>
</dbReference>
<dbReference type="InterPro" id="IPR001480">
    <property type="entry name" value="Bulb-type_lectin_dom"/>
</dbReference>
<accession>A0ABW9KZG3</accession>
<feature type="chain" id="PRO_5045735079" description="Bulb-type lectin domain-containing protein" evidence="1">
    <location>
        <begin position="22"/>
        <end position="274"/>
    </location>
</feature>
<dbReference type="RefSeq" id="WP_081088051.1">
    <property type="nucleotide sequence ID" value="NZ_CP064001.1"/>
</dbReference>
<dbReference type="InterPro" id="IPR036426">
    <property type="entry name" value="Bulb-type_lectin_dom_sf"/>
</dbReference>
<reference evidence="3 4" key="1">
    <citation type="submission" date="2024-12" db="EMBL/GenBank/DDBJ databases">
        <authorList>
            <person name="Alaofin S."/>
            <person name="Velasco D."/>
            <person name="Li D."/>
            <person name="Baldwin T."/>
            <person name="Liu Z."/>
            <person name="Schachterle J.K."/>
        </authorList>
    </citation>
    <scope>NUCLEOTIDE SEQUENCE [LARGE SCALE GENOMIC DNA]</scope>
    <source>
        <strain evidence="3 4">B1</strain>
    </source>
</reference>
<keyword evidence="1" id="KW-0732">Signal</keyword>
<name>A0ABW9KZG3_XANCT</name>
<protein>
    <recommendedName>
        <fullName evidence="2">Bulb-type lectin domain-containing protein</fullName>
    </recommendedName>
</protein>
<keyword evidence="4" id="KW-1185">Reference proteome</keyword>
<sequence>MKKIKLIFGIIGIMFAGAVNAQAAIEPLLRPAFSGQLNQGKILVPEETINSPSGNYSLRFNSDGSLGLYQNSNNSRIWIAKGPNTSYGDTFKFLQDTPQYNKKWTQCFGLEKNGSFANLFKSCLPSSVRGAVSDAYLAVQDDGNLVVYSMAPAWKADGKHVTGSQGIAFSVGTSFSKGNSFSTSNGAARLDFSASGNLEIYTNGALTWQSGTAGSGELAVMQSDGNFVIYNAAGNAVWNTGTSGLTDAYLALGPNGALNIIARTPGSQAVLWHR</sequence>
<evidence type="ECO:0000259" key="2">
    <source>
        <dbReference type="PROSITE" id="PS50927"/>
    </source>
</evidence>
<feature type="domain" description="Bulb-type lectin" evidence="2">
    <location>
        <begin position="166"/>
        <end position="274"/>
    </location>
</feature>